<dbReference type="RefSeq" id="XP_003334166.2">
    <property type="nucleotide sequence ID" value="XM_003334118.2"/>
</dbReference>
<feature type="compositionally biased region" description="Low complexity" evidence="1">
    <location>
        <begin position="232"/>
        <end position="243"/>
    </location>
</feature>
<feature type="region of interest" description="Disordered" evidence="1">
    <location>
        <begin position="232"/>
        <end position="254"/>
    </location>
</feature>
<reference evidence="3" key="2">
    <citation type="journal article" date="2011" name="Proc. Natl. Acad. Sci. U.S.A.">
        <title>Obligate biotrophy features unraveled by the genomic analysis of rust fungi.</title>
        <authorList>
            <person name="Duplessis S."/>
            <person name="Cuomo C.A."/>
            <person name="Lin Y.-C."/>
            <person name="Aerts A."/>
            <person name="Tisserant E."/>
            <person name="Veneault-Fourrey C."/>
            <person name="Joly D.L."/>
            <person name="Hacquard S."/>
            <person name="Amselem J."/>
            <person name="Cantarel B.L."/>
            <person name="Chiu R."/>
            <person name="Coutinho P.M."/>
            <person name="Feau N."/>
            <person name="Field M."/>
            <person name="Frey P."/>
            <person name="Gelhaye E."/>
            <person name="Goldberg J."/>
            <person name="Grabherr M.G."/>
            <person name="Kodira C.D."/>
            <person name="Kohler A."/>
            <person name="Kuees U."/>
            <person name="Lindquist E.A."/>
            <person name="Lucas S.M."/>
            <person name="Mago R."/>
            <person name="Mauceli E."/>
            <person name="Morin E."/>
            <person name="Murat C."/>
            <person name="Pangilinan J.L."/>
            <person name="Park R."/>
            <person name="Pearson M."/>
            <person name="Quesneville H."/>
            <person name="Rouhier N."/>
            <person name="Sakthikumar S."/>
            <person name="Salamov A.A."/>
            <person name="Schmutz J."/>
            <person name="Selles B."/>
            <person name="Shapiro H."/>
            <person name="Tanguay P."/>
            <person name="Tuskan G.A."/>
            <person name="Henrissat B."/>
            <person name="Van de Peer Y."/>
            <person name="Rouze P."/>
            <person name="Ellis J.G."/>
            <person name="Dodds P.N."/>
            <person name="Schein J.E."/>
            <person name="Zhong S."/>
            <person name="Hamelin R.C."/>
            <person name="Grigoriev I.V."/>
            <person name="Szabo L.J."/>
            <person name="Martin F."/>
        </authorList>
    </citation>
    <scope>NUCLEOTIDE SEQUENCE [LARGE SCALE GENOMIC DNA]</scope>
    <source>
        <strain evidence="3">CRL 75-36-700-3 / race SCCL</strain>
    </source>
</reference>
<dbReference type="HOGENOM" id="CLU_046891_0_0_1"/>
<reference key="1">
    <citation type="submission" date="2007-01" db="EMBL/GenBank/DDBJ databases">
        <title>The Genome Sequence of Puccinia graminis f. sp. tritici Strain CRL 75-36-700-3.</title>
        <authorList>
            <consortium name="The Broad Institute Genome Sequencing Platform"/>
            <person name="Birren B."/>
            <person name="Lander E."/>
            <person name="Galagan J."/>
            <person name="Nusbaum C."/>
            <person name="Devon K."/>
            <person name="Cuomo C."/>
            <person name="Jaffe D."/>
            <person name="Butler J."/>
            <person name="Alvarez P."/>
            <person name="Gnerre S."/>
            <person name="Grabherr M."/>
            <person name="Mauceli E."/>
            <person name="Brockman W."/>
            <person name="Young S."/>
            <person name="LaButti K."/>
            <person name="Sykes S."/>
            <person name="DeCaprio D."/>
            <person name="Crawford M."/>
            <person name="Koehrsen M."/>
            <person name="Engels R."/>
            <person name="Montgomery P."/>
            <person name="Pearson M."/>
            <person name="Howarth C."/>
            <person name="Larson L."/>
            <person name="White J."/>
            <person name="Zeng Q."/>
            <person name="Kodira C."/>
            <person name="Yandava C."/>
            <person name="Alvarado L."/>
            <person name="O'Leary S."/>
            <person name="Szabo L."/>
            <person name="Dean R."/>
            <person name="Schein J."/>
        </authorList>
    </citation>
    <scope>NUCLEOTIDE SEQUENCE</scope>
    <source>
        <strain>CRL 75-36-700-3</strain>
    </source>
</reference>
<organism evidence="2 3">
    <name type="scientific">Puccinia graminis f. sp. tritici (strain CRL 75-36-700-3 / race SCCL)</name>
    <name type="common">Black stem rust fungus</name>
    <dbReference type="NCBI Taxonomy" id="418459"/>
    <lineage>
        <taxon>Eukaryota</taxon>
        <taxon>Fungi</taxon>
        <taxon>Dikarya</taxon>
        <taxon>Basidiomycota</taxon>
        <taxon>Pucciniomycotina</taxon>
        <taxon>Pucciniomycetes</taxon>
        <taxon>Pucciniales</taxon>
        <taxon>Pucciniaceae</taxon>
        <taxon>Puccinia</taxon>
    </lineage>
</organism>
<evidence type="ECO:0000256" key="1">
    <source>
        <dbReference type="SAM" id="MobiDB-lite"/>
    </source>
</evidence>
<dbReference type="Pfam" id="PF14223">
    <property type="entry name" value="Retrotran_gag_2"/>
    <property type="match status" value="1"/>
</dbReference>
<proteinExistence type="predicted"/>
<name>E3KZM2_PUCGT</name>
<dbReference type="OrthoDB" id="2507040at2759"/>
<dbReference type="PANTHER" id="PTHR33246:SF51">
    <property type="entry name" value="MYB_SANT-LIKE DOMAIN-CONTAINING PROTEIN"/>
    <property type="match status" value="1"/>
</dbReference>
<feature type="compositionally biased region" description="Low complexity" evidence="1">
    <location>
        <begin position="307"/>
        <end position="323"/>
    </location>
</feature>
<dbReference type="KEGG" id="pgr:PGTG_15403"/>
<gene>
    <name evidence="2" type="ORF">PGTG_15403</name>
</gene>
<feature type="compositionally biased region" description="Polar residues" evidence="1">
    <location>
        <begin position="244"/>
        <end position="253"/>
    </location>
</feature>
<keyword evidence="3" id="KW-1185">Reference proteome</keyword>
<dbReference type="Proteomes" id="UP000008783">
    <property type="component" value="Unassembled WGS sequence"/>
</dbReference>
<protein>
    <submittedName>
        <fullName evidence="2">Uncharacterized protein</fullName>
    </submittedName>
</protein>
<evidence type="ECO:0000313" key="3">
    <source>
        <dbReference type="Proteomes" id="UP000008783"/>
    </source>
</evidence>
<dbReference type="GeneID" id="10545397"/>
<sequence>MANDTGKSPTLALGDEKGPTTLIGSDTSLASSQKISSGRLPILKAPGLDSNYLDWEFVVSSYFEAVGVDYIIEAQDDKTKLAPRPATWATDNKAVCLVITQMIDSTNLRHIRDHCRDAQGMWLALLQAHQDSSTGGHVYWIRKLLLAKMEGDDIIAHIDNMAQYHKRLNAPVTPGKPLTPDNVHSAAILSSLPPDWIHCVSALMNQEGVQMKTIVQALKNEHVRRQSQLDVVTVTSVSSTKTKPTQNPHSSDTNKQKLCFLCNVPGHDLNNFNNTRRLLLEHKANQKPESNPKDSKSSSSQAGKTPARAGRTLAATLGTTSYN</sequence>
<dbReference type="PANTHER" id="PTHR33246">
    <property type="entry name" value="CCHC-TYPE DOMAIN-CONTAINING PROTEIN"/>
    <property type="match status" value="1"/>
</dbReference>
<dbReference type="AlphaFoldDB" id="E3KZM2"/>
<dbReference type="EMBL" id="DS178325">
    <property type="protein sequence ID" value="EFP89747.2"/>
    <property type="molecule type" value="Genomic_DNA"/>
</dbReference>
<feature type="region of interest" description="Disordered" evidence="1">
    <location>
        <begin position="283"/>
        <end position="323"/>
    </location>
</feature>
<dbReference type="VEuPathDB" id="FungiDB:PGTG_15403"/>
<feature type="compositionally biased region" description="Basic and acidic residues" evidence="1">
    <location>
        <begin position="283"/>
        <end position="296"/>
    </location>
</feature>
<dbReference type="InParanoid" id="E3KZM2"/>
<accession>E3KZM2</accession>
<evidence type="ECO:0000313" key="2">
    <source>
        <dbReference type="EMBL" id="EFP89747.2"/>
    </source>
</evidence>